<dbReference type="RefSeq" id="WP_307690942.1">
    <property type="nucleotide sequence ID" value="NZ_JAUSRO010000011.1"/>
</dbReference>
<feature type="transmembrane region" description="Helical" evidence="6">
    <location>
        <begin position="101"/>
        <end position="122"/>
    </location>
</feature>
<keyword evidence="5 6" id="KW-0472">Membrane</keyword>
<dbReference type="PANTHER" id="PTHR32322">
    <property type="entry name" value="INNER MEMBRANE TRANSPORTER"/>
    <property type="match status" value="1"/>
</dbReference>
<accession>A0ABT9S9X1</accession>
<evidence type="ECO:0000256" key="5">
    <source>
        <dbReference type="ARBA" id="ARBA00023136"/>
    </source>
</evidence>
<keyword evidence="3 6" id="KW-0812">Transmembrane</keyword>
<evidence type="ECO:0000256" key="1">
    <source>
        <dbReference type="ARBA" id="ARBA00004141"/>
    </source>
</evidence>
<name>A0ABT9S9X1_9BURK</name>
<keyword evidence="9" id="KW-1185">Reference proteome</keyword>
<evidence type="ECO:0000256" key="6">
    <source>
        <dbReference type="SAM" id="Phobius"/>
    </source>
</evidence>
<feature type="domain" description="EamA" evidence="7">
    <location>
        <begin position="8"/>
        <end position="136"/>
    </location>
</feature>
<dbReference type="EMBL" id="JAUSRO010000011">
    <property type="protein sequence ID" value="MDP9901154.1"/>
    <property type="molecule type" value="Genomic_DNA"/>
</dbReference>
<feature type="transmembrane region" description="Helical" evidence="6">
    <location>
        <begin position="129"/>
        <end position="148"/>
    </location>
</feature>
<dbReference type="InterPro" id="IPR000620">
    <property type="entry name" value="EamA_dom"/>
</dbReference>
<dbReference type="InterPro" id="IPR050638">
    <property type="entry name" value="AA-Vitamin_Transporters"/>
</dbReference>
<sequence>MKLRSETLGMWLGVLGVAFFAVTLPMTRLATGTSAAPQLSPWFVTLGRAALAGLLSVVFLLATRSPRPQPHQWKPIGMAVLGNVIGYPLLLGYALRVVTASHAAVITALLPLVTAAVAALVLHQRARLGFWLCAGAGSVLVMAFSVLRASQHSGGFGFEWADLLLVGAVVAASFGYIYGAQVTPALGAERVICWVCVLALPVTLPATLMLWPAAPVAASAWVGFVYVGVFSMWIGFFAWYRGLALGGALRVSQTQLLQPFLSILAAIPLLGETLDVVTLAFAAAVVSTVVLSRKLSQPRALAPLSGVPGTR</sequence>
<dbReference type="Proteomes" id="UP001226867">
    <property type="component" value="Unassembled WGS sequence"/>
</dbReference>
<feature type="transmembrane region" description="Helical" evidence="6">
    <location>
        <begin position="191"/>
        <end position="214"/>
    </location>
</feature>
<organism evidence="8 9">
    <name type="scientific">Variovorax ginsengisoli</name>
    <dbReference type="NCBI Taxonomy" id="363844"/>
    <lineage>
        <taxon>Bacteria</taxon>
        <taxon>Pseudomonadati</taxon>
        <taxon>Pseudomonadota</taxon>
        <taxon>Betaproteobacteria</taxon>
        <taxon>Burkholderiales</taxon>
        <taxon>Comamonadaceae</taxon>
        <taxon>Variovorax</taxon>
    </lineage>
</organism>
<evidence type="ECO:0000256" key="3">
    <source>
        <dbReference type="ARBA" id="ARBA00022692"/>
    </source>
</evidence>
<keyword evidence="4 6" id="KW-1133">Transmembrane helix</keyword>
<dbReference type="Pfam" id="PF00892">
    <property type="entry name" value="EamA"/>
    <property type="match status" value="2"/>
</dbReference>
<reference evidence="8 9" key="1">
    <citation type="submission" date="2023-07" db="EMBL/GenBank/DDBJ databases">
        <title>Sorghum-associated microbial communities from plants grown in Nebraska, USA.</title>
        <authorList>
            <person name="Schachtman D."/>
        </authorList>
    </citation>
    <scope>NUCLEOTIDE SEQUENCE [LARGE SCALE GENOMIC DNA]</scope>
    <source>
        <strain evidence="8 9">DS1607</strain>
    </source>
</reference>
<evidence type="ECO:0000256" key="2">
    <source>
        <dbReference type="ARBA" id="ARBA00007362"/>
    </source>
</evidence>
<feature type="transmembrane region" description="Helical" evidence="6">
    <location>
        <begin position="220"/>
        <end position="240"/>
    </location>
</feature>
<protein>
    <submittedName>
        <fullName evidence="8">Drug/metabolite transporter (DMT)-like permease</fullName>
    </submittedName>
</protein>
<evidence type="ECO:0000313" key="9">
    <source>
        <dbReference type="Proteomes" id="UP001226867"/>
    </source>
</evidence>
<feature type="transmembrane region" description="Helical" evidence="6">
    <location>
        <begin position="75"/>
        <end position="95"/>
    </location>
</feature>
<feature type="domain" description="EamA" evidence="7">
    <location>
        <begin position="160"/>
        <end position="291"/>
    </location>
</feature>
<dbReference type="InterPro" id="IPR037185">
    <property type="entry name" value="EmrE-like"/>
</dbReference>
<feature type="transmembrane region" description="Helical" evidence="6">
    <location>
        <begin position="45"/>
        <end position="63"/>
    </location>
</feature>
<dbReference type="PANTHER" id="PTHR32322:SF2">
    <property type="entry name" value="EAMA DOMAIN-CONTAINING PROTEIN"/>
    <property type="match status" value="1"/>
</dbReference>
<gene>
    <name evidence="8" type="ORF">J2W36_003420</name>
</gene>
<comment type="similarity">
    <text evidence="2">Belongs to the EamA transporter family.</text>
</comment>
<evidence type="ECO:0000313" key="8">
    <source>
        <dbReference type="EMBL" id="MDP9901154.1"/>
    </source>
</evidence>
<evidence type="ECO:0000256" key="4">
    <source>
        <dbReference type="ARBA" id="ARBA00022989"/>
    </source>
</evidence>
<evidence type="ECO:0000259" key="7">
    <source>
        <dbReference type="Pfam" id="PF00892"/>
    </source>
</evidence>
<proteinExistence type="inferred from homology"/>
<comment type="subcellular location">
    <subcellularLocation>
        <location evidence="1">Membrane</location>
        <topology evidence="1">Multi-pass membrane protein</topology>
    </subcellularLocation>
</comment>
<dbReference type="SUPFAM" id="SSF103481">
    <property type="entry name" value="Multidrug resistance efflux transporter EmrE"/>
    <property type="match status" value="2"/>
</dbReference>
<feature type="transmembrane region" description="Helical" evidence="6">
    <location>
        <begin position="160"/>
        <end position="179"/>
    </location>
</feature>
<comment type="caution">
    <text evidence="8">The sequence shown here is derived from an EMBL/GenBank/DDBJ whole genome shotgun (WGS) entry which is preliminary data.</text>
</comment>